<gene>
    <name evidence="1" type="ORF">HAX54_032610</name>
</gene>
<dbReference type="EMBL" id="JACEIK010004143">
    <property type="protein sequence ID" value="MCD9644403.1"/>
    <property type="molecule type" value="Genomic_DNA"/>
</dbReference>
<reference evidence="1 2" key="1">
    <citation type="journal article" date="2021" name="BMC Genomics">
        <title>Datura genome reveals duplications of psychoactive alkaloid biosynthetic genes and high mutation rate following tissue culture.</title>
        <authorList>
            <person name="Rajewski A."/>
            <person name="Carter-House D."/>
            <person name="Stajich J."/>
            <person name="Litt A."/>
        </authorList>
    </citation>
    <scope>NUCLEOTIDE SEQUENCE [LARGE SCALE GENOMIC DNA]</scope>
    <source>
        <strain evidence="1">AR-01</strain>
    </source>
</reference>
<evidence type="ECO:0000313" key="2">
    <source>
        <dbReference type="Proteomes" id="UP000823775"/>
    </source>
</evidence>
<organism evidence="1 2">
    <name type="scientific">Datura stramonium</name>
    <name type="common">Jimsonweed</name>
    <name type="synonym">Common thornapple</name>
    <dbReference type="NCBI Taxonomy" id="4076"/>
    <lineage>
        <taxon>Eukaryota</taxon>
        <taxon>Viridiplantae</taxon>
        <taxon>Streptophyta</taxon>
        <taxon>Embryophyta</taxon>
        <taxon>Tracheophyta</taxon>
        <taxon>Spermatophyta</taxon>
        <taxon>Magnoliopsida</taxon>
        <taxon>eudicotyledons</taxon>
        <taxon>Gunneridae</taxon>
        <taxon>Pentapetalae</taxon>
        <taxon>asterids</taxon>
        <taxon>lamiids</taxon>
        <taxon>Solanales</taxon>
        <taxon>Solanaceae</taxon>
        <taxon>Solanoideae</taxon>
        <taxon>Datureae</taxon>
        <taxon>Datura</taxon>
    </lineage>
</organism>
<protein>
    <submittedName>
        <fullName evidence="1">Uncharacterized protein</fullName>
    </submittedName>
</protein>
<feature type="non-terminal residue" evidence="1">
    <location>
        <position position="67"/>
    </location>
</feature>
<proteinExistence type="predicted"/>
<dbReference type="Proteomes" id="UP000823775">
    <property type="component" value="Unassembled WGS sequence"/>
</dbReference>
<keyword evidence="2" id="KW-1185">Reference proteome</keyword>
<comment type="caution">
    <text evidence="1">The sequence shown here is derived from an EMBL/GenBank/DDBJ whole genome shotgun (WGS) entry which is preliminary data.</text>
</comment>
<accession>A0ABS8VBJ3</accession>
<evidence type="ECO:0000313" key="1">
    <source>
        <dbReference type="EMBL" id="MCD9644403.1"/>
    </source>
</evidence>
<sequence length="67" mass="7462">MTFLHSDFVKKKVELLIILTFVSKGILFFTKITKIPGSSVIHFLHTQGYSVNPLGGPELPVPEVGYM</sequence>
<name>A0ABS8VBJ3_DATST</name>